<feature type="domain" description="TRPM tetramerisation" evidence="11">
    <location>
        <begin position="907"/>
        <end position="960"/>
    </location>
</feature>
<dbReference type="EMBL" id="NEDP02005156">
    <property type="protein sequence ID" value="OWF43174.1"/>
    <property type="molecule type" value="Genomic_DNA"/>
</dbReference>
<keyword evidence="2" id="KW-0813">Transport</keyword>
<evidence type="ECO:0000313" key="15">
    <source>
        <dbReference type="Proteomes" id="UP000242188"/>
    </source>
</evidence>
<keyword evidence="3 9" id="KW-0812">Transmembrane</keyword>
<keyword evidence="5" id="KW-0406">Ion transport</keyword>
<keyword evidence="7" id="KW-0407">Ion channel</keyword>
<reference evidence="14 15" key="1">
    <citation type="journal article" date="2017" name="Nat. Ecol. Evol.">
        <title>Scallop genome provides insights into evolution of bilaterian karyotype and development.</title>
        <authorList>
            <person name="Wang S."/>
            <person name="Zhang J."/>
            <person name="Jiao W."/>
            <person name="Li J."/>
            <person name="Xun X."/>
            <person name="Sun Y."/>
            <person name="Guo X."/>
            <person name="Huan P."/>
            <person name="Dong B."/>
            <person name="Zhang L."/>
            <person name="Hu X."/>
            <person name="Sun X."/>
            <person name="Wang J."/>
            <person name="Zhao C."/>
            <person name="Wang Y."/>
            <person name="Wang D."/>
            <person name="Huang X."/>
            <person name="Wang R."/>
            <person name="Lv J."/>
            <person name="Li Y."/>
            <person name="Zhang Z."/>
            <person name="Liu B."/>
            <person name="Lu W."/>
            <person name="Hui Y."/>
            <person name="Liang J."/>
            <person name="Zhou Z."/>
            <person name="Hou R."/>
            <person name="Li X."/>
            <person name="Liu Y."/>
            <person name="Li H."/>
            <person name="Ning X."/>
            <person name="Lin Y."/>
            <person name="Zhao L."/>
            <person name="Xing Q."/>
            <person name="Dou J."/>
            <person name="Li Y."/>
            <person name="Mao J."/>
            <person name="Guo H."/>
            <person name="Dou H."/>
            <person name="Li T."/>
            <person name="Mu C."/>
            <person name="Jiang W."/>
            <person name="Fu Q."/>
            <person name="Fu X."/>
            <person name="Miao Y."/>
            <person name="Liu J."/>
            <person name="Yu Q."/>
            <person name="Li R."/>
            <person name="Liao H."/>
            <person name="Li X."/>
            <person name="Kong Y."/>
            <person name="Jiang Z."/>
            <person name="Chourrout D."/>
            <person name="Li R."/>
            <person name="Bao Z."/>
        </authorList>
    </citation>
    <scope>NUCLEOTIDE SEQUENCE [LARGE SCALE GENOMIC DNA]</scope>
    <source>
        <strain evidence="14 15">PY_sf001</strain>
    </source>
</reference>
<dbReference type="Pfam" id="PF16519">
    <property type="entry name" value="TRPM_tetra"/>
    <property type="match status" value="1"/>
</dbReference>
<evidence type="ECO:0000256" key="4">
    <source>
        <dbReference type="ARBA" id="ARBA00022989"/>
    </source>
</evidence>
<dbReference type="Pfam" id="PF18139">
    <property type="entry name" value="LSDAT_euk"/>
    <property type="match status" value="1"/>
</dbReference>
<feature type="compositionally biased region" description="Low complexity" evidence="8">
    <location>
        <begin position="1151"/>
        <end position="1165"/>
    </location>
</feature>
<protein>
    <submittedName>
        <fullName evidence="14">Transient receptor potential cation channel subfamily M member 3</fullName>
    </submittedName>
</protein>
<feature type="transmembrane region" description="Helical" evidence="9">
    <location>
        <begin position="674"/>
        <end position="693"/>
    </location>
</feature>
<feature type="region of interest" description="Disordered" evidence="8">
    <location>
        <begin position="1144"/>
        <end position="1165"/>
    </location>
</feature>
<dbReference type="Gene3D" id="1.20.5.1010">
    <property type="entry name" value="TRPM, tetramerisation domain"/>
    <property type="match status" value="1"/>
</dbReference>
<dbReference type="Pfam" id="PF25508">
    <property type="entry name" value="TRPM2"/>
    <property type="match status" value="1"/>
</dbReference>
<dbReference type="STRING" id="6573.A0A210Q360"/>
<dbReference type="GO" id="GO:0030001">
    <property type="term" value="P:metal ion transport"/>
    <property type="evidence" value="ECO:0007669"/>
    <property type="project" value="TreeGrafter"/>
</dbReference>
<comment type="subcellular location">
    <subcellularLocation>
        <location evidence="1">Membrane</location>
        <topology evidence="1">Multi-pass membrane protein</topology>
    </subcellularLocation>
</comment>
<feature type="compositionally biased region" description="Basic and acidic residues" evidence="8">
    <location>
        <begin position="1303"/>
        <end position="1312"/>
    </location>
</feature>
<feature type="region of interest" description="Disordered" evidence="8">
    <location>
        <begin position="1205"/>
        <end position="1225"/>
    </location>
</feature>
<dbReference type="GO" id="GO:0005261">
    <property type="term" value="F:monoatomic cation channel activity"/>
    <property type="evidence" value="ECO:0007669"/>
    <property type="project" value="UniProtKB-ARBA"/>
</dbReference>
<sequence length="1343" mass="153594">MRISAPKSGCKLLSKSYVFSASGVKGRGVPVICVVLEGGANTIRSVLEYVTDSPPVPVVVCDGSGRAADLLAFTHKYTLEDGTMPESLRDQLILTIQKTFQYSQEQAEKLFIELMLCIKKKELITVFRMGEGAQDIDLAILTALLKGTNASAPDQLSLALTWDRVDIARSHIFVYGQEWPEGSLEQAMMDALINDRVDFVKLLLENGVSMQTFLTIQRLEELYNTRHGPSNTLRYLVRDIKKHVPSHYRYNLIDIGAVIEHLMDGAFRASYCRKRFRQKYNAIKRNGVAGNMGNLVTTLPLFLDTKEAQELFPYPFHDLMIWAVLMKRQKMALFMWQHGEEAMAKALMACKLYKAMSHEADSDDLEVDISDELRSYAKEFQVLALGLLEHCYKIDDDYTQQLLTYELKNFSDQTCLSLAVAANHREFVAHTCCQILLNDMWMGGLQMRKNSSLKVIMGILIPPYILALEFKSKEELQLMPQTMEEHLDELENQASEEGDLSFSEDINEDHVNENLYIDDVNVETSFHSSSQGFPRENGSIHNESNQEYSQFTIKKKKSPLRLGKRIYEFYNAPITKFWFYTMAYIGFLICYTYVVLVKTSPEPRWQEYLVMSYMFTLAIEKIRQVIASEPVKIRVKLRVHFSQLWNVWDSIGVALFTVAVLIRHVQDTTNNVRVLYTINIVFWYIRILEILSVNKYLGPYVKIIGKLLRDMSYFIIILLIVLMSFGIVRQAIHFQNEEPSFKLVRNMFFYPYWMIYGELFADEIDTCTDTERHPEGCTYGSWVAPALMCVYLLVANILLVNLLIARFNATFIKNNANSREIWKFQRYQLIINYELRPILPPPLLFFSHIFLAFKFMIRRCKGKRDLFDNGLKLFLSLDDTEKLHDFEEECIEDYFREKEHQFQSSNEERIRIINERVENMTLRMDDVNQKENSIKLSLQTVEYRLSKLEEISIQSADILNSMRNFMARGVRHISASSGTSSHGRLGSQDSIVEVADLHMYDTPAKTEQEATTSRGTGPDRTSESSITTPDANATMRSIPSPLLVHSKKPVKEEHMHRYTDFTKPITLQRSGSGHRSMDRSHSQKSRTPLPRLSENSPEAKITEPIVPKEISLQQRRKGGPNTTMTTGQMTTDGMIEDMSDEEQQEISSKDPPIITTSLSSSPVRSSGHAATAMYSVPSSMVAQLTPILTSLRSEYTTITDEIDTSCMMDKSPPGSPSTAGAFFDGKFDNRKKNSIKMLNENALLKQAEEVGHKRMEKVIRHRLRQISLDENDSISDIAKLVVSEMNLTEEDPEEQSGQEDEPEVNHSDHHGSAESVIMGHLTTDMVEIRIRRASTEDKSDMTL</sequence>
<dbReference type="InterPro" id="IPR057366">
    <property type="entry name" value="TRPM-like"/>
</dbReference>
<feature type="transmembrane region" description="Helical" evidence="9">
    <location>
        <begin position="713"/>
        <end position="732"/>
    </location>
</feature>
<comment type="caution">
    <text evidence="14">The sequence shown here is derived from an EMBL/GenBank/DDBJ whole genome shotgun (WGS) entry which is preliminary data.</text>
</comment>
<keyword evidence="4 9" id="KW-1133">Transmembrane helix</keyword>
<evidence type="ECO:0000256" key="3">
    <source>
        <dbReference type="ARBA" id="ARBA00022692"/>
    </source>
</evidence>
<feature type="region of interest" description="Disordered" evidence="8">
    <location>
        <begin position="1063"/>
        <end position="1096"/>
    </location>
</feature>
<feature type="transmembrane region" description="Helical" evidence="9">
    <location>
        <begin position="577"/>
        <end position="596"/>
    </location>
</feature>
<gene>
    <name evidence="14" type="ORF">KP79_PYT15175</name>
</gene>
<evidence type="ECO:0000256" key="8">
    <source>
        <dbReference type="SAM" id="MobiDB-lite"/>
    </source>
</evidence>
<dbReference type="PANTHER" id="PTHR13800">
    <property type="entry name" value="TRANSIENT RECEPTOR POTENTIAL CATION CHANNEL, SUBFAMILY M, MEMBER 6"/>
    <property type="match status" value="1"/>
</dbReference>
<keyword evidence="14" id="KW-0675">Receptor</keyword>
<evidence type="ECO:0000259" key="12">
    <source>
        <dbReference type="Pfam" id="PF18139"/>
    </source>
</evidence>
<dbReference type="InterPro" id="IPR032415">
    <property type="entry name" value="TRPM_tetra"/>
</dbReference>
<feature type="domain" description="TRPM-like" evidence="13">
    <location>
        <begin position="171"/>
        <end position="430"/>
    </location>
</feature>
<feature type="domain" description="TRPM SLOG" evidence="12">
    <location>
        <begin position="25"/>
        <end position="117"/>
    </location>
</feature>
<dbReference type="InterPro" id="IPR041491">
    <property type="entry name" value="TRPM_SLOG"/>
</dbReference>
<dbReference type="Proteomes" id="UP000242188">
    <property type="component" value="Unassembled WGS sequence"/>
</dbReference>
<evidence type="ECO:0000256" key="9">
    <source>
        <dbReference type="SAM" id="Phobius"/>
    </source>
</evidence>
<keyword evidence="6 9" id="KW-0472">Membrane</keyword>
<dbReference type="Pfam" id="PF00520">
    <property type="entry name" value="Ion_trans"/>
    <property type="match status" value="1"/>
</dbReference>
<organism evidence="14 15">
    <name type="scientific">Mizuhopecten yessoensis</name>
    <name type="common">Japanese scallop</name>
    <name type="synonym">Patinopecten yessoensis</name>
    <dbReference type="NCBI Taxonomy" id="6573"/>
    <lineage>
        <taxon>Eukaryota</taxon>
        <taxon>Metazoa</taxon>
        <taxon>Spiralia</taxon>
        <taxon>Lophotrochozoa</taxon>
        <taxon>Mollusca</taxon>
        <taxon>Bivalvia</taxon>
        <taxon>Autobranchia</taxon>
        <taxon>Pteriomorphia</taxon>
        <taxon>Pectinida</taxon>
        <taxon>Pectinoidea</taxon>
        <taxon>Pectinidae</taxon>
        <taxon>Mizuhopecten</taxon>
    </lineage>
</organism>
<feature type="domain" description="Ion transport" evidence="10">
    <location>
        <begin position="580"/>
        <end position="815"/>
    </location>
</feature>
<evidence type="ECO:0000259" key="13">
    <source>
        <dbReference type="Pfam" id="PF25508"/>
    </source>
</evidence>
<dbReference type="OrthoDB" id="301415at2759"/>
<name>A0A210Q360_MIZYE</name>
<feature type="region of interest" description="Disordered" evidence="8">
    <location>
        <begin position="1287"/>
        <end position="1319"/>
    </location>
</feature>
<accession>A0A210Q360</accession>
<feature type="compositionally biased region" description="Acidic residues" evidence="8">
    <location>
        <begin position="1287"/>
        <end position="1302"/>
    </location>
</feature>
<dbReference type="PANTHER" id="PTHR13800:SF1">
    <property type="entry name" value="TRANSIENT RECEPTOR POTENTIAL CATION CHANNEL TRPM"/>
    <property type="match status" value="1"/>
</dbReference>
<evidence type="ECO:0000259" key="11">
    <source>
        <dbReference type="Pfam" id="PF16519"/>
    </source>
</evidence>
<feature type="compositionally biased region" description="Polar residues" evidence="8">
    <location>
        <begin position="1023"/>
        <end position="1037"/>
    </location>
</feature>
<evidence type="ECO:0000313" key="14">
    <source>
        <dbReference type="EMBL" id="OWF43174.1"/>
    </source>
</evidence>
<feature type="region of interest" description="Disordered" evidence="8">
    <location>
        <begin position="1001"/>
        <end position="1040"/>
    </location>
</feature>
<dbReference type="InterPro" id="IPR050927">
    <property type="entry name" value="TRPM"/>
</dbReference>
<dbReference type="InterPro" id="IPR037162">
    <property type="entry name" value="TRPM_tetra_sf"/>
</dbReference>
<evidence type="ECO:0000256" key="1">
    <source>
        <dbReference type="ARBA" id="ARBA00004141"/>
    </source>
</evidence>
<evidence type="ECO:0000256" key="5">
    <source>
        <dbReference type="ARBA" id="ARBA00023065"/>
    </source>
</evidence>
<feature type="transmembrane region" description="Helical" evidence="9">
    <location>
        <begin position="782"/>
        <end position="804"/>
    </location>
</feature>
<evidence type="ECO:0000256" key="7">
    <source>
        <dbReference type="ARBA" id="ARBA00023303"/>
    </source>
</evidence>
<feature type="transmembrane region" description="Helical" evidence="9">
    <location>
        <begin position="644"/>
        <end position="662"/>
    </location>
</feature>
<dbReference type="InterPro" id="IPR005821">
    <property type="entry name" value="Ion_trans_dom"/>
</dbReference>
<dbReference type="GO" id="GO:0005886">
    <property type="term" value="C:plasma membrane"/>
    <property type="evidence" value="ECO:0007669"/>
    <property type="project" value="TreeGrafter"/>
</dbReference>
<feature type="transmembrane region" description="Helical" evidence="9">
    <location>
        <begin position="838"/>
        <end position="857"/>
    </location>
</feature>
<keyword evidence="15" id="KW-1185">Reference proteome</keyword>
<dbReference type="GO" id="GO:0051262">
    <property type="term" value="P:protein tetramerization"/>
    <property type="evidence" value="ECO:0007669"/>
    <property type="project" value="InterPro"/>
</dbReference>
<evidence type="ECO:0000256" key="2">
    <source>
        <dbReference type="ARBA" id="ARBA00022448"/>
    </source>
</evidence>
<evidence type="ECO:0000256" key="6">
    <source>
        <dbReference type="ARBA" id="ARBA00023136"/>
    </source>
</evidence>
<evidence type="ECO:0000259" key="10">
    <source>
        <dbReference type="Pfam" id="PF00520"/>
    </source>
</evidence>
<proteinExistence type="predicted"/>